<proteinExistence type="predicted"/>
<sequence length="352" mass="39173">MTWAFLDAAFGARRRNSMKRDDDSKTLSTASSRSSLSATTPATSTPGTTSPSSPGSMVAATEATVDEDATEQRLALDIAQLMRHDSEYSPKDVADFLHQLPHLDPKMVGRVLGEPDEFALTVLQEYANGFVFKDYGFDVSLRVYLGRFVVPGEAQKIDRVLQAFAKAYFAANPRDKFCPSEEAVYTLAFSVVLLNTDAHNPHLAQRFKMRKDDFIRNHQGVVLEGKGVPREFLARCFDSFVGHPIRMIPRKRATMLPDELELTFDEGPLGLDIETSLDTRTCIVKKYARLHRHIYATVDSIPDLGGYVIVAVADDSTQQIGYALTRYLLKTASRPVTIRFCEPSIYFASIAS</sequence>
<dbReference type="Gene3D" id="1.10.220.20">
    <property type="match status" value="1"/>
</dbReference>
<dbReference type="CDD" id="cd00171">
    <property type="entry name" value="Sec7"/>
    <property type="match status" value="1"/>
</dbReference>
<comment type="caution">
    <text evidence="3">The sequence shown here is derived from an EMBL/GenBank/DDBJ whole genome shotgun (WGS) entry which is preliminary data.</text>
</comment>
<dbReference type="GO" id="GO:0016192">
    <property type="term" value="P:vesicle-mediated transport"/>
    <property type="evidence" value="ECO:0007669"/>
    <property type="project" value="UniProtKB-ARBA"/>
</dbReference>
<dbReference type="GO" id="GO:0005737">
    <property type="term" value="C:cytoplasm"/>
    <property type="evidence" value="ECO:0007669"/>
    <property type="project" value="UniProtKB-ARBA"/>
</dbReference>
<dbReference type="GO" id="GO:0032012">
    <property type="term" value="P:regulation of ARF protein signal transduction"/>
    <property type="evidence" value="ECO:0007669"/>
    <property type="project" value="InterPro"/>
</dbReference>
<dbReference type="PANTHER" id="PTHR10663">
    <property type="entry name" value="GUANYL-NUCLEOTIDE EXCHANGE FACTOR"/>
    <property type="match status" value="1"/>
</dbReference>
<dbReference type="PANTHER" id="PTHR10663:SF388">
    <property type="entry name" value="GOLGI-SPECIFIC BREFELDIN A-RESISTANCE GUANINE NUCLEOTIDE EXCHANGE FACTOR 1"/>
    <property type="match status" value="1"/>
</dbReference>
<dbReference type="Proteomes" id="UP000794436">
    <property type="component" value="Unassembled WGS sequence"/>
</dbReference>
<dbReference type="EMBL" id="SPLM01000036">
    <property type="protein sequence ID" value="TMW66195.1"/>
    <property type="molecule type" value="Genomic_DNA"/>
</dbReference>
<dbReference type="SUPFAM" id="SSF48425">
    <property type="entry name" value="Sec7 domain"/>
    <property type="match status" value="1"/>
</dbReference>
<dbReference type="PROSITE" id="PS50190">
    <property type="entry name" value="SEC7"/>
    <property type="match status" value="1"/>
</dbReference>
<organism evidence="3 4">
    <name type="scientific">Pythium oligandrum</name>
    <name type="common">Mycoparasitic fungus</name>
    <dbReference type="NCBI Taxonomy" id="41045"/>
    <lineage>
        <taxon>Eukaryota</taxon>
        <taxon>Sar</taxon>
        <taxon>Stramenopiles</taxon>
        <taxon>Oomycota</taxon>
        <taxon>Peronosporomycetes</taxon>
        <taxon>Pythiales</taxon>
        <taxon>Pythiaceae</taxon>
        <taxon>Pythium</taxon>
    </lineage>
</organism>
<dbReference type="GO" id="GO:0012505">
    <property type="term" value="C:endomembrane system"/>
    <property type="evidence" value="ECO:0007669"/>
    <property type="project" value="UniProtKB-ARBA"/>
</dbReference>
<dbReference type="Pfam" id="PF01369">
    <property type="entry name" value="Sec7"/>
    <property type="match status" value="1"/>
</dbReference>
<accession>A0A8K1FJL7</accession>
<gene>
    <name evidence="3" type="ORF">Poli38472_003960</name>
</gene>
<dbReference type="InterPro" id="IPR000904">
    <property type="entry name" value="Sec7_dom"/>
</dbReference>
<dbReference type="Gene3D" id="1.10.1000.11">
    <property type="entry name" value="Arf Nucleotide-binding Site Opener,domain 2"/>
    <property type="match status" value="1"/>
</dbReference>
<dbReference type="GO" id="GO:0005085">
    <property type="term" value="F:guanyl-nucleotide exchange factor activity"/>
    <property type="evidence" value="ECO:0007669"/>
    <property type="project" value="InterPro"/>
</dbReference>
<dbReference type="SMART" id="SM00222">
    <property type="entry name" value="Sec7"/>
    <property type="match status" value="1"/>
</dbReference>
<reference evidence="3" key="1">
    <citation type="submission" date="2019-03" db="EMBL/GenBank/DDBJ databases">
        <title>Long read genome sequence of the mycoparasitic Pythium oligandrum ATCC 38472 isolated from sugarbeet rhizosphere.</title>
        <authorList>
            <person name="Gaulin E."/>
        </authorList>
    </citation>
    <scope>NUCLEOTIDE SEQUENCE</scope>
    <source>
        <strain evidence="3">ATCC 38472_TT</strain>
    </source>
</reference>
<evidence type="ECO:0000256" key="1">
    <source>
        <dbReference type="SAM" id="MobiDB-lite"/>
    </source>
</evidence>
<evidence type="ECO:0000313" key="4">
    <source>
        <dbReference type="Proteomes" id="UP000794436"/>
    </source>
</evidence>
<dbReference type="AlphaFoldDB" id="A0A8K1FJL7"/>
<protein>
    <recommendedName>
        <fullName evidence="2">SEC7 domain-containing protein</fullName>
    </recommendedName>
</protein>
<dbReference type="InterPro" id="IPR023394">
    <property type="entry name" value="Sec7_C_sf"/>
</dbReference>
<feature type="region of interest" description="Disordered" evidence="1">
    <location>
        <begin position="15"/>
        <end position="66"/>
    </location>
</feature>
<evidence type="ECO:0000313" key="3">
    <source>
        <dbReference type="EMBL" id="TMW66195.1"/>
    </source>
</evidence>
<name>A0A8K1FJL7_PYTOL</name>
<feature type="compositionally biased region" description="Low complexity" evidence="1">
    <location>
        <begin position="26"/>
        <end position="63"/>
    </location>
</feature>
<dbReference type="OrthoDB" id="430364at2759"/>
<keyword evidence="4" id="KW-1185">Reference proteome</keyword>
<feature type="domain" description="SEC7" evidence="2">
    <location>
        <begin position="72"/>
        <end position="243"/>
    </location>
</feature>
<evidence type="ECO:0000259" key="2">
    <source>
        <dbReference type="PROSITE" id="PS50190"/>
    </source>
</evidence>
<dbReference type="InterPro" id="IPR035999">
    <property type="entry name" value="Sec7_dom_sf"/>
</dbReference>